<proteinExistence type="predicted"/>
<comment type="caution">
    <text evidence="1">The sequence shown here is derived from an EMBL/GenBank/DDBJ whole genome shotgun (WGS) entry which is preliminary data.</text>
</comment>
<accession>A0A4U0XCA8</accession>
<dbReference type="AlphaFoldDB" id="A0A4U0XCA8"/>
<dbReference type="Proteomes" id="UP000309340">
    <property type="component" value="Unassembled WGS sequence"/>
</dbReference>
<dbReference type="EMBL" id="NAJQ01000320">
    <property type="protein sequence ID" value="TKA72175.1"/>
    <property type="molecule type" value="Genomic_DNA"/>
</dbReference>
<dbReference type="OrthoDB" id="3837813at2759"/>
<sequence length="291" mass="31697">MLRRQTKTAALAEQHPIDPADTELRLEPVCEGWLLVNDGHSDGNSVKTPCAFEDTDVACAAQSQSQKATVVDAPAAALERRARDREQCAQRCAQLSATLQKMITTLGDHKIDDPAAFDYLLSDFHSKALLVTESSLAIKQTASLPQEDAYLGPGIYDPQMLDGHCVATDLSASEPSGMMPTVMTMYIIRAGDASIARERIAEFDQEVALRCAREGEATGPSMGNLRLTDAERLTRSSLTEELQCAVQDAAVWKAQCVHHGLDPDAARFRRRSSTSKHPTLPPRVLAKRVKG</sequence>
<name>A0A4U0XCA8_9PEZI</name>
<reference evidence="1 2" key="1">
    <citation type="submission" date="2017-03" db="EMBL/GenBank/DDBJ databases">
        <title>Genomes of endolithic fungi from Antarctica.</title>
        <authorList>
            <person name="Coleine C."/>
            <person name="Masonjones S."/>
            <person name="Stajich J.E."/>
        </authorList>
    </citation>
    <scope>NUCLEOTIDE SEQUENCE [LARGE SCALE GENOMIC DNA]</scope>
    <source>
        <strain evidence="1 2">CCFEE 5184</strain>
    </source>
</reference>
<evidence type="ECO:0000313" key="1">
    <source>
        <dbReference type="EMBL" id="TKA72175.1"/>
    </source>
</evidence>
<evidence type="ECO:0000313" key="2">
    <source>
        <dbReference type="Proteomes" id="UP000309340"/>
    </source>
</evidence>
<organism evidence="1 2">
    <name type="scientific">Friedmanniomyces simplex</name>
    <dbReference type="NCBI Taxonomy" id="329884"/>
    <lineage>
        <taxon>Eukaryota</taxon>
        <taxon>Fungi</taxon>
        <taxon>Dikarya</taxon>
        <taxon>Ascomycota</taxon>
        <taxon>Pezizomycotina</taxon>
        <taxon>Dothideomycetes</taxon>
        <taxon>Dothideomycetidae</taxon>
        <taxon>Mycosphaerellales</taxon>
        <taxon>Teratosphaeriaceae</taxon>
        <taxon>Friedmanniomyces</taxon>
    </lineage>
</organism>
<gene>
    <name evidence="1" type="ORF">B0A55_07885</name>
</gene>
<keyword evidence="2" id="KW-1185">Reference proteome</keyword>
<protein>
    <submittedName>
        <fullName evidence="1">Uncharacterized protein</fullName>
    </submittedName>
</protein>